<dbReference type="Proteomes" id="UP001230504">
    <property type="component" value="Unassembled WGS sequence"/>
</dbReference>
<gene>
    <name evidence="1" type="ORF">LY79DRAFT_671119</name>
</gene>
<accession>A0AAD8PWZ7</accession>
<protein>
    <submittedName>
        <fullName evidence="1">Uncharacterized protein</fullName>
    </submittedName>
</protein>
<sequence length="57" mass="6590">MDEFPCCPHWTKNTREVLAQPAKNIDPDHIVRFEAVTERFGLNGIFKNVVDEAIDVY</sequence>
<reference evidence="1" key="1">
    <citation type="submission" date="2021-06" db="EMBL/GenBank/DDBJ databases">
        <title>Comparative genomics, transcriptomics and evolutionary studies reveal genomic signatures of adaptation to plant cell wall in hemibiotrophic fungi.</title>
        <authorList>
            <consortium name="DOE Joint Genome Institute"/>
            <person name="Baroncelli R."/>
            <person name="Diaz J.F."/>
            <person name="Benocci T."/>
            <person name="Peng M."/>
            <person name="Battaglia E."/>
            <person name="Haridas S."/>
            <person name="Andreopoulos W."/>
            <person name="Labutti K."/>
            <person name="Pangilinan J."/>
            <person name="Floch G.L."/>
            <person name="Makela M.R."/>
            <person name="Henrissat B."/>
            <person name="Grigoriev I.V."/>
            <person name="Crouch J.A."/>
            <person name="De Vries R.P."/>
            <person name="Sukno S.A."/>
            <person name="Thon M.R."/>
        </authorList>
    </citation>
    <scope>NUCLEOTIDE SEQUENCE</scope>
    <source>
        <strain evidence="1">CBS 125086</strain>
    </source>
</reference>
<evidence type="ECO:0000313" key="1">
    <source>
        <dbReference type="EMBL" id="KAK1585348.1"/>
    </source>
</evidence>
<evidence type="ECO:0000313" key="2">
    <source>
        <dbReference type="Proteomes" id="UP001230504"/>
    </source>
</evidence>
<dbReference type="AlphaFoldDB" id="A0AAD8PWZ7"/>
<keyword evidence="2" id="KW-1185">Reference proteome</keyword>
<proteinExistence type="predicted"/>
<organism evidence="1 2">
    <name type="scientific">Colletotrichum navitas</name>
    <dbReference type="NCBI Taxonomy" id="681940"/>
    <lineage>
        <taxon>Eukaryota</taxon>
        <taxon>Fungi</taxon>
        <taxon>Dikarya</taxon>
        <taxon>Ascomycota</taxon>
        <taxon>Pezizomycotina</taxon>
        <taxon>Sordariomycetes</taxon>
        <taxon>Hypocreomycetidae</taxon>
        <taxon>Glomerellales</taxon>
        <taxon>Glomerellaceae</taxon>
        <taxon>Colletotrichum</taxon>
        <taxon>Colletotrichum graminicola species complex</taxon>
    </lineage>
</organism>
<dbReference type="EMBL" id="JAHLJV010000045">
    <property type="protein sequence ID" value="KAK1585348.1"/>
    <property type="molecule type" value="Genomic_DNA"/>
</dbReference>
<dbReference type="RefSeq" id="XP_060412374.1">
    <property type="nucleotide sequence ID" value="XM_060563873.1"/>
</dbReference>
<name>A0AAD8PWZ7_9PEZI</name>
<dbReference type="GeneID" id="85448113"/>
<comment type="caution">
    <text evidence="1">The sequence shown here is derived from an EMBL/GenBank/DDBJ whole genome shotgun (WGS) entry which is preliminary data.</text>
</comment>